<gene>
    <name evidence="1" type="ORF">MTBBW1_2380039</name>
</gene>
<organism evidence="1 2">
    <name type="scientific">Desulfamplus magnetovallimortis</name>
    <dbReference type="NCBI Taxonomy" id="1246637"/>
    <lineage>
        <taxon>Bacteria</taxon>
        <taxon>Pseudomonadati</taxon>
        <taxon>Thermodesulfobacteriota</taxon>
        <taxon>Desulfobacteria</taxon>
        <taxon>Desulfobacterales</taxon>
        <taxon>Desulfobacteraceae</taxon>
        <taxon>Desulfamplus</taxon>
    </lineage>
</organism>
<evidence type="ECO:0000313" key="1">
    <source>
        <dbReference type="EMBL" id="SLM30715.1"/>
    </source>
</evidence>
<keyword evidence="2" id="KW-1185">Reference proteome</keyword>
<dbReference type="STRING" id="1246637.MTBBW1_2380039"/>
<accession>A0A1W1HEB4</accession>
<reference evidence="1 2" key="1">
    <citation type="submission" date="2017-03" db="EMBL/GenBank/DDBJ databases">
        <authorList>
            <person name="Afonso C.L."/>
            <person name="Miller P.J."/>
            <person name="Scott M.A."/>
            <person name="Spackman E."/>
            <person name="Goraichik I."/>
            <person name="Dimitrov K.M."/>
            <person name="Suarez D.L."/>
            <person name="Swayne D.E."/>
        </authorList>
    </citation>
    <scope>NUCLEOTIDE SEQUENCE [LARGE SCALE GENOMIC DNA]</scope>
    <source>
        <strain evidence="1">PRJEB14757</strain>
    </source>
</reference>
<sequence>MIAKQIKKIGHLRIESNLHFTKINHANRLQFDNLVAVVEK</sequence>
<name>A0A1W1HEB4_9BACT</name>
<dbReference type="AlphaFoldDB" id="A0A1W1HEB4"/>
<dbReference type="EMBL" id="FWEV01000155">
    <property type="protein sequence ID" value="SLM30715.1"/>
    <property type="molecule type" value="Genomic_DNA"/>
</dbReference>
<protein>
    <submittedName>
        <fullName evidence="1">Uncharacterized protein</fullName>
    </submittedName>
</protein>
<proteinExistence type="predicted"/>
<evidence type="ECO:0000313" key="2">
    <source>
        <dbReference type="Proteomes" id="UP000191931"/>
    </source>
</evidence>
<dbReference type="Proteomes" id="UP000191931">
    <property type="component" value="Unassembled WGS sequence"/>
</dbReference>